<evidence type="ECO:0000256" key="1">
    <source>
        <dbReference type="ARBA" id="ARBA00022664"/>
    </source>
</evidence>
<feature type="region of interest" description="Disordered" evidence="4">
    <location>
        <begin position="571"/>
        <end position="633"/>
    </location>
</feature>
<dbReference type="PROSITE" id="PS50102">
    <property type="entry name" value="RRM"/>
    <property type="match status" value="1"/>
</dbReference>
<feature type="compositionally biased region" description="Polar residues" evidence="4">
    <location>
        <begin position="576"/>
        <end position="588"/>
    </location>
</feature>
<dbReference type="VEuPathDB" id="FungiDB:ASPNIDRAFT2_1165054"/>
<dbReference type="VEuPathDB" id="FungiDB:An02g05690"/>
<dbReference type="PANTHER" id="PTHR14398:SF0">
    <property type="entry name" value="ZINC FINGER PROTEIN SWM"/>
    <property type="match status" value="1"/>
</dbReference>
<feature type="domain" description="RRM" evidence="5">
    <location>
        <begin position="238"/>
        <end position="310"/>
    </location>
</feature>
<dbReference type="InterPro" id="IPR045137">
    <property type="entry name" value="RBM26/27"/>
</dbReference>
<dbReference type="VEuPathDB" id="FungiDB:ATCC64974_58000"/>
<feature type="compositionally biased region" description="Basic and acidic residues" evidence="4">
    <location>
        <begin position="333"/>
        <end position="372"/>
    </location>
</feature>
<dbReference type="FunFam" id="3.30.70.330:FF:000647">
    <property type="entry name" value="CCCH zinc finger and RRM domain protein"/>
    <property type="match status" value="1"/>
</dbReference>
<evidence type="ECO:0000256" key="4">
    <source>
        <dbReference type="SAM" id="MobiDB-lite"/>
    </source>
</evidence>
<dbReference type="Pfam" id="PF01480">
    <property type="entry name" value="PWI"/>
    <property type="match status" value="1"/>
</dbReference>
<dbReference type="Gene3D" id="3.30.70.330">
    <property type="match status" value="1"/>
</dbReference>
<organism evidence="6 7">
    <name type="scientific">Aspergillus niger</name>
    <dbReference type="NCBI Taxonomy" id="5061"/>
    <lineage>
        <taxon>Eukaryota</taxon>
        <taxon>Fungi</taxon>
        <taxon>Dikarya</taxon>
        <taxon>Ascomycota</taxon>
        <taxon>Pezizomycotina</taxon>
        <taxon>Eurotiomycetes</taxon>
        <taxon>Eurotiomycetidae</taxon>
        <taxon>Eurotiales</taxon>
        <taxon>Aspergillaceae</taxon>
        <taxon>Aspergillus</taxon>
        <taxon>Aspergillus subgen. Circumdati</taxon>
    </lineage>
</organism>
<dbReference type="VEuPathDB" id="FungiDB:M747DRAFT_320558"/>
<feature type="compositionally biased region" description="Basic residues" evidence="4">
    <location>
        <begin position="147"/>
        <end position="158"/>
    </location>
</feature>
<keyword evidence="2 3" id="KW-0694">RNA-binding</keyword>
<feature type="region of interest" description="Disordered" evidence="4">
    <location>
        <begin position="452"/>
        <end position="485"/>
    </location>
</feature>
<dbReference type="SUPFAM" id="SSF101233">
    <property type="entry name" value="PWI domain"/>
    <property type="match status" value="1"/>
</dbReference>
<feature type="region of interest" description="Disordered" evidence="4">
    <location>
        <begin position="309"/>
        <end position="372"/>
    </location>
</feature>
<feature type="compositionally biased region" description="Basic and acidic residues" evidence="4">
    <location>
        <begin position="310"/>
        <end position="321"/>
    </location>
</feature>
<dbReference type="GO" id="GO:0005634">
    <property type="term" value="C:nucleus"/>
    <property type="evidence" value="ECO:0007669"/>
    <property type="project" value="TreeGrafter"/>
</dbReference>
<dbReference type="AlphaFoldDB" id="A0A505I7X3"/>
<dbReference type="Gene3D" id="1.20.1390.10">
    <property type="entry name" value="PWI domain"/>
    <property type="match status" value="1"/>
</dbReference>
<reference evidence="7" key="1">
    <citation type="submission" date="2018-10" db="EMBL/GenBank/DDBJ databases">
        <title>FDA dAtabase for Regulatory Grade micrObial Sequences (FDA-ARGOS): Supporting development and validation of Infectious Disease Dx tests.</title>
        <authorList>
            <person name="Kerrigan L."/>
            <person name="Tallon L."/>
            <person name="Sadzewicz L."/>
            <person name="Sengamalay N."/>
            <person name="Ott S."/>
            <person name="Godinez A."/>
            <person name="Nagaraj S."/>
            <person name="Vavikolanu K."/>
            <person name="Nadendla S."/>
            <person name="George J."/>
            <person name="Sichtig H."/>
        </authorList>
    </citation>
    <scope>NUCLEOTIDE SEQUENCE [LARGE SCALE GENOMIC DNA]</scope>
    <source>
        <strain evidence="7">FDAARGOS_311</strain>
    </source>
</reference>
<feature type="compositionally biased region" description="Polar residues" evidence="4">
    <location>
        <begin position="116"/>
        <end position="125"/>
    </location>
</feature>
<dbReference type="EMBL" id="NKJJ02000003">
    <property type="protein sequence ID" value="TPR09117.1"/>
    <property type="molecule type" value="Genomic_DNA"/>
</dbReference>
<name>A0A505I7X3_ASPNG</name>
<dbReference type="InterPro" id="IPR035979">
    <property type="entry name" value="RBD_domain_sf"/>
</dbReference>
<protein>
    <submittedName>
        <fullName evidence="6">Ubiquitin-conjugating enzyme family protein</fullName>
    </submittedName>
</protein>
<keyword evidence="1" id="KW-0507">mRNA processing</keyword>
<evidence type="ECO:0000313" key="7">
    <source>
        <dbReference type="Proteomes" id="UP000197666"/>
    </source>
</evidence>
<dbReference type="FunFam" id="1.20.1390.10:FF:000007">
    <property type="entry name" value="CCCH zinc finger and RRM domain protein"/>
    <property type="match status" value="1"/>
</dbReference>
<evidence type="ECO:0000313" key="6">
    <source>
        <dbReference type="EMBL" id="TPR09117.1"/>
    </source>
</evidence>
<feature type="region of interest" description="Disordered" evidence="4">
    <location>
        <begin position="82"/>
        <end position="196"/>
    </location>
</feature>
<dbReference type="PANTHER" id="PTHR14398">
    <property type="entry name" value="RNA RECOGNITION RRM/RNP DOMAIN"/>
    <property type="match status" value="1"/>
</dbReference>
<feature type="region of interest" description="Disordered" evidence="4">
    <location>
        <begin position="388"/>
        <end position="417"/>
    </location>
</feature>
<sequence>MQLTEDQATEVKKWVVRKLEDISDADSDVLADYVLALIRTDAPDEEIRKASVDNLEDFLREHTVQFVDELFTTFAPKPQPVQTAAMSHDGAAGSASEQQQTFGAPSGPANGPYGIPQSQADGSNFNRKRNYHEGFQADQERDDGPHHRTYKTPRRGRGGGRGDWMGRDGGRAGPAGPGQFHPGAAGFPVMPPAFPGFDQNDPMAAMMALQSMGFPQMPGRGRRSEFSSAGPNEDTTITTIVVEQIPDDKMDEASIREFFSQYGEITEVSLQPHRRLALITYDSHAAAKRAWSSPKVIFDNRFVKVYWHKPKGDRNGDHRSPAGDAMNEGPAFNREEFERQQEEAQRAHEEKLKKRKETEEAKQALERQRDELLKKQQEEKLRLMQKLGGKEGSDGSASPADEAAVSQENASDQTQQLRAQLAALEAEAKSLGIDPNGGASAPYSYRGRGRGFGARGGFPPRGRGYDPSFRGGYRGRGGAARGRGGVLRLDNRPRRVAVSGVEVNSEKDEALRQFLIGVGEYESIEPNPDQPDSVIVAFKERYLAEKFMFGPRDIPSVGQVQLTWVPNPPITLPASGANSGPGSDTNKTGSDEDTVMDNATGPSMVPEQTGARKDGPHDVDYDVAEVDDSWGVE</sequence>
<dbReference type="InterPro" id="IPR002483">
    <property type="entry name" value="PWI_dom"/>
</dbReference>
<gene>
    <name evidence="6" type="ORF">CAN33_007580</name>
</gene>
<proteinExistence type="predicted"/>
<dbReference type="InterPro" id="IPR000504">
    <property type="entry name" value="RRM_dom"/>
</dbReference>
<dbReference type="CDD" id="cd12257">
    <property type="entry name" value="RRM1_RBM26_like"/>
    <property type="match status" value="1"/>
</dbReference>
<dbReference type="Proteomes" id="UP000197666">
    <property type="component" value="Unassembled WGS sequence"/>
</dbReference>
<dbReference type="GO" id="GO:0003723">
    <property type="term" value="F:RNA binding"/>
    <property type="evidence" value="ECO:0007669"/>
    <property type="project" value="UniProtKB-UniRule"/>
</dbReference>
<feature type="compositionally biased region" description="Gly residues" evidence="4">
    <location>
        <begin position="472"/>
        <end position="485"/>
    </location>
</feature>
<dbReference type="SMART" id="SM00360">
    <property type="entry name" value="RRM"/>
    <property type="match status" value="1"/>
</dbReference>
<dbReference type="GO" id="GO:0006397">
    <property type="term" value="P:mRNA processing"/>
    <property type="evidence" value="ECO:0007669"/>
    <property type="project" value="UniProtKB-KW"/>
</dbReference>
<dbReference type="Pfam" id="PF00076">
    <property type="entry name" value="RRM_1"/>
    <property type="match status" value="1"/>
</dbReference>
<accession>A0A505I7X3</accession>
<feature type="compositionally biased region" description="Basic and acidic residues" evidence="4">
    <location>
        <begin position="610"/>
        <end position="620"/>
    </location>
</feature>
<feature type="compositionally biased region" description="Acidic residues" evidence="4">
    <location>
        <begin position="621"/>
        <end position="633"/>
    </location>
</feature>
<comment type="caution">
    <text evidence="6">The sequence shown here is derived from an EMBL/GenBank/DDBJ whole genome shotgun (WGS) entry which is preliminary data.</text>
</comment>
<dbReference type="InterPro" id="IPR012677">
    <property type="entry name" value="Nucleotide-bd_a/b_plait_sf"/>
</dbReference>
<evidence type="ECO:0000256" key="3">
    <source>
        <dbReference type="PROSITE-ProRule" id="PRU00176"/>
    </source>
</evidence>
<dbReference type="InterPro" id="IPR036483">
    <property type="entry name" value="PWI_dom_sf"/>
</dbReference>
<dbReference type="SUPFAM" id="SSF54928">
    <property type="entry name" value="RNA-binding domain, RBD"/>
    <property type="match status" value="1"/>
</dbReference>
<evidence type="ECO:0000259" key="5">
    <source>
        <dbReference type="PROSITE" id="PS50102"/>
    </source>
</evidence>
<evidence type="ECO:0000256" key="2">
    <source>
        <dbReference type="ARBA" id="ARBA00022884"/>
    </source>
</evidence>